<dbReference type="PANTHER" id="PTHR24287">
    <property type="entry name" value="P450, PUTATIVE (EUROFUNG)-RELATED"/>
    <property type="match status" value="1"/>
</dbReference>
<dbReference type="GO" id="GO:0004818">
    <property type="term" value="F:glutamate-tRNA ligase activity"/>
    <property type="evidence" value="ECO:0007669"/>
    <property type="project" value="UniProtKB-EC"/>
</dbReference>
<dbReference type="PRINTS" id="PR00463">
    <property type="entry name" value="EP450I"/>
</dbReference>
<dbReference type="GO" id="GO:0016705">
    <property type="term" value="F:oxidoreductase activity, acting on paired donors, with incorporation or reduction of molecular oxygen"/>
    <property type="evidence" value="ECO:0007669"/>
    <property type="project" value="InterPro"/>
</dbReference>
<dbReference type="Gene3D" id="1.10.630.10">
    <property type="entry name" value="Cytochrome P450"/>
    <property type="match status" value="1"/>
</dbReference>
<sequence length="599" mass="68435">MALKALLPPGVPFLFKLLLIVSAPSFGVYVISRVAAAVSHDVLPTWVWILAAVLSGPLLLYGRIWWKYHSFQRGAARLGAILPPEMKGQWLGNWDLLDGILKAFDTGYPSDMFDYGFEQCGAPTFQFSVFWDLQYSTKDPNVVKAVLATDFQNYEKGEMFHNFTDSLFGTGVFNADGDMWKFHRSMSRPFFSRERISHFDLFDRHADVAITKIKERSQANIAFDFQELIARFTLDSGTEFLFGNCVHSLHSPMPYPKGLSAHNTAQVAKSIKEKFPHAFSAAQLIVSERPRIGWLWPLKELFKSKTDEHMAIVDAFLEPLLQEALRKKEEREKAGISVDEKESQDDEALLDNLVKQTSDYKILHDETLNILLAGRDTVRLESTVFNVSESRVTDTAHVHPHILKRLREEITEHVGFHRRPTYDDVRNMKYLQTLRLYPPVPFDMRFSIKEGILPNTDPTGKPIYVPPKTAISYSILNMQRDPLYWGPTAHEFDPDRFIDERVGKYLVPNPFIFLPFNAGPRICLGQQFAYNEMSFFMIRLLQNFSSMELDLSAQPADSLPPPEWAEAEGRKAKEQLAPKSHFTLFAKVGALARFESIDE</sequence>
<protein>
    <submittedName>
        <fullName evidence="11">Glutamyl-tRNA synthetase (EC)</fullName>
        <ecNumber evidence="11">6.1.1.17</ecNumber>
    </submittedName>
</protein>
<evidence type="ECO:0000256" key="4">
    <source>
        <dbReference type="ARBA" id="ARBA00022723"/>
    </source>
</evidence>
<evidence type="ECO:0000256" key="9">
    <source>
        <dbReference type="RuleBase" id="RU000461"/>
    </source>
</evidence>
<keyword evidence="11" id="KW-0436">Ligase</keyword>
<dbReference type="PROSITE" id="PS00086">
    <property type="entry name" value="CYTOCHROME_P450"/>
    <property type="match status" value="1"/>
</dbReference>
<reference evidence="11" key="1">
    <citation type="submission" date="2019-10" db="EMBL/GenBank/DDBJ databases">
        <authorList>
            <person name="Nor Muhammad N."/>
        </authorList>
    </citation>
    <scope>NUCLEOTIDE SEQUENCE</scope>
</reference>
<evidence type="ECO:0000313" key="11">
    <source>
        <dbReference type="EMBL" id="VWO95210.1"/>
    </source>
</evidence>
<keyword evidence="10" id="KW-1133">Transmembrane helix</keyword>
<dbReference type="InterPro" id="IPR047146">
    <property type="entry name" value="Cyt_P450_E_CYP52_fungi"/>
</dbReference>
<dbReference type="InterPro" id="IPR036396">
    <property type="entry name" value="Cyt_P450_sf"/>
</dbReference>
<feature type="binding site" description="axial binding residue" evidence="8">
    <location>
        <position position="523"/>
    </location>
    <ligand>
        <name>heme</name>
        <dbReference type="ChEBI" id="CHEBI:30413"/>
    </ligand>
    <ligandPart>
        <name>Fe</name>
        <dbReference type="ChEBI" id="CHEBI:18248"/>
    </ligandPart>
</feature>
<evidence type="ECO:0000256" key="1">
    <source>
        <dbReference type="ARBA" id="ARBA00001971"/>
    </source>
</evidence>
<gene>
    <name evidence="11" type="primary">Q4WEM7</name>
</gene>
<evidence type="ECO:0000256" key="2">
    <source>
        <dbReference type="ARBA" id="ARBA00010617"/>
    </source>
</evidence>
<evidence type="ECO:0000256" key="8">
    <source>
        <dbReference type="PIRSR" id="PIRSR602401-1"/>
    </source>
</evidence>
<keyword evidence="6 8" id="KW-0408">Iron</keyword>
<dbReference type="InterPro" id="IPR002401">
    <property type="entry name" value="Cyt_P450_E_grp-I"/>
</dbReference>
<accession>A0A5K1JTF0</accession>
<evidence type="ECO:0000256" key="7">
    <source>
        <dbReference type="ARBA" id="ARBA00023033"/>
    </source>
</evidence>
<dbReference type="EC" id="6.1.1.17" evidence="11"/>
<name>A0A5K1JTF0_9APHY</name>
<evidence type="ECO:0000256" key="6">
    <source>
        <dbReference type="ARBA" id="ARBA00023004"/>
    </source>
</evidence>
<dbReference type="SUPFAM" id="SSF48264">
    <property type="entry name" value="Cytochrome P450"/>
    <property type="match status" value="1"/>
</dbReference>
<dbReference type="GO" id="GO:0005506">
    <property type="term" value="F:iron ion binding"/>
    <property type="evidence" value="ECO:0007669"/>
    <property type="project" value="InterPro"/>
</dbReference>
<comment type="cofactor">
    <cofactor evidence="1 8">
        <name>heme</name>
        <dbReference type="ChEBI" id="CHEBI:30413"/>
    </cofactor>
</comment>
<keyword evidence="11" id="KW-0030">Aminoacyl-tRNA synthetase</keyword>
<keyword evidence="7 9" id="KW-0503">Monooxygenase</keyword>
<dbReference type="Pfam" id="PF00067">
    <property type="entry name" value="p450"/>
    <property type="match status" value="1"/>
</dbReference>
<keyword evidence="5 9" id="KW-0560">Oxidoreductase</keyword>
<organism evidence="11">
    <name type="scientific">Ganoderma boninense</name>
    <dbReference type="NCBI Taxonomy" id="34458"/>
    <lineage>
        <taxon>Eukaryota</taxon>
        <taxon>Fungi</taxon>
        <taxon>Dikarya</taxon>
        <taxon>Basidiomycota</taxon>
        <taxon>Agaricomycotina</taxon>
        <taxon>Agaricomycetes</taxon>
        <taxon>Polyporales</taxon>
        <taxon>Polyporaceae</taxon>
        <taxon>Ganoderma</taxon>
    </lineage>
</organism>
<dbReference type="InterPro" id="IPR017972">
    <property type="entry name" value="Cyt_P450_CS"/>
</dbReference>
<keyword evidence="10" id="KW-0472">Membrane</keyword>
<dbReference type="PANTHER" id="PTHR24287:SF1">
    <property type="entry name" value="P450, PUTATIVE (EUROFUNG)-RELATED"/>
    <property type="match status" value="1"/>
</dbReference>
<evidence type="ECO:0000256" key="5">
    <source>
        <dbReference type="ARBA" id="ARBA00023002"/>
    </source>
</evidence>
<feature type="transmembrane region" description="Helical" evidence="10">
    <location>
        <begin position="46"/>
        <end position="66"/>
    </location>
</feature>
<dbReference type="EMBL" id="LR724603">
    <property type="protein sequence ID" value="VWO95210.1"/>
    <property type="molecule type" value="Genomic_DNA"/>
</dbReference>
<dbReference type="InterPro" id="IPR001128">
    <property type="entry name" value="Cyt_P450"/>
</dbReference>
<keyword evidence="10" id="KW-0812">Transmembrane</keyword>
<proteinExistence type="inferred from homology"/>
<keyword evidence="4 8" id="KW-0479">Metal-binding</keyword>
<evidence type="ECO:0000256" key="10">
    <source>
        <dbReference type="SAM" id="Phobius"/>
    </source>
</evidence>
<evidence type="ECO:0000256" key="3">
    <source>
        <dbReference type="ARBA" id="ARBA00022617"/>
    </source>
</evidence>
<dbReference type="GO" id="GO:0004497">
    <property type="term" value="F:monooxygenase activity"/>
    <property type="evidence" value="ECO:0007669"/>
    <property type="project" value="UniProtKB-KW"/>
</dbReference>
<dbReference type="AlphaFoldDB" id="A0A5K1JTF0"/>
<keyword evidence="3 8" id="KW-0349">Heme</keyword>
<comment type="similarity">
    <text evidence="2 9">Belongs to the cytochrome P450 family.</text>
</comment>
<dbReference type="PRINTS" id="PR00385">
    <property type="entry name" value="P450"/>
</dbReference>
<dbReference type="GO" id="GO:0020037">
    <property type="term" value="F:heme binding"/>
    <property type="evidence" value="ECO:0007669"/>
    <property type="project" value="InterPro"/>
</dbReference>